<evidence type="ECO:0000313" key="2">
    <source>
        <dbReference type="Proteomes" id="UP000034457"/>
    </source>
</evidence>
<comment type="caution">
    <text evidence="1">The sequence shown here is derived from an EMBL/GenBank/DDBJ whole genome shotgun (WGS) entry which is preliminary data.</text>
</comment>
<dbReference type="EMBL" id="LBQC01000015">
    <property type="protein sequence ID" value="KKP72441.1"/>
    <property type="molecule type" value="Genomic_DNA"/>
</dbReference>
<dbReference type="Proteomes" id="UP000034457">
    <property type="component" value="Unassembled WGS sequence"/>
</dbReference>
<dbReference type="AlphaFoldDB" id="A0A0G0C8G0"/>
<reference evidence="1 2" key="1">
    <citation type="journal article" date="2015" name="Nature">
        <title>rRNA introns, odd ribosomes, and small enigmatic genomes across a large radiation of phyla.</title>
        <authorList>
            <person name="Brown C.T."/>
            <person name="Hug L.A."/>
            <person name="Thomas B.C."/>
            <person name="Sharon I."/>
            <person name="Castelle C.J."/>
            <person name="Singh A."/>
            <person name="Wilkins M.J."/>
            <person name="Williams K.H."/>
            <person name="Banfield J.F."/>
        </authorList>
    </citation>
    <scope>NUCLEOTIDE SEQUENCE [LARGE SCALE GENOMIC DNA]</scope>
</reference>
<sequence length="53" mass="6051">MIHLGVLVPDIIWKSLIEDLEALSSPIYRGRIAKSRRDKKTYTSAQIKKQLGL</sequence>
<protein>
    <submittedName>
        <fullName evidence="1">Uncharacterized protein</fullName>
    </submittedName>
</protein>
<accession>A0A0G0C8G0</accession>
<name>A0A0G0C8G0_9BACT</name>
<evidence type="ECO:0000313" key="1">
    <source>
        <dbReference type="EMBL" id="KKP72441.1"/>
    </source>
</evidence>
<gene>
    <name evidence="1" type="ORF">UR68_C0015G0002</name>
</gene>
<proteinExistence type="predicted"/>
<organism evidence="1 2">
    <name type="scientific">Candidatus Roizmanbacteria bacterium GW2011_GWA2_35_19</name>
    <dbReference type="NCBI Taxonomy" id="1618478"/>
    <lineage>
        <taxon>Bacteria</taxon>
        <taxon>Candidatus Roizmaniibacteriota</taxon>
    </lineage>
</organism>